<accession>A0ACD3ZP59</accession>
<protein>
    <submittedName>
        <fullName evidence="1">Uncharacterized protein</fullName>
    </submittedName>
</protein>
<reference evidence="1" key="1">
    <citation type="submission" date="2021-11" db="EMBL/GenBank/DDBJ databases">
        <title>Fusarium solani-melongenae Genome sequencing and assembly.</title>
        <authorList>
            <person name="Xie S."/>
            <person name="Huang L."/>
            <person name="Zhang X."/>
        </authorList>
    </citation>
    <scope>NUCLEOTIDE SEQUENCE</scope>
    <source>
        <strain evidence="1">CRI 24-3</strain>
    </source>
</reference>
<keyword evidence="2" id="KW-1185">Reference proteome</keyword>
<name>A0ACD3ZP59_FUSSC</name>
<organism evidence="1 2">
    <name type="scientific">Fusarium solani subsp. cucurbitae</name>
    <name type="common">Neocosmosporum cucurbitae</name>
    <dbReference type="NCBI Taxonomy" id="2747967"/>
    <lineage>
        <taxon>Eukaryota</taxon>
        <taxon>Fungi</taxon>
        <taxon>Dikarya</taxon>
        <taxon>Ascomycota</taxon>
        <taxon>Pezizomycotina</taxon>
        <taxon>Sordariomycetes</taxon>
        <taxon>Hypocreomycetidae</taxon>
        <taxon>Hypocreales</taxon>
        <taxon>Nectriaceae</taxon>
        <taxon>Fusarium</taxon>
        <taxon>Fusarium solani species complex</taxon>
    </lineage>
</organism>
<dbReference type="Proteomes" id="UP000830768">
    <property type="component" value="Chromosome 11"/>
</dbReference>
<proteinExistence type="predicted"/>
<evidence type="ECO:0000313" key="2">
    <source>
        <dbReference type="Proteomes" id="UP000830768"/>
    </source>
</evidence>
<gene>
    <name evidence="1" type="ORF">LCI18_013556</name>
</gene>
<dbReference type="EMBL" id="CP090039">
    <property type="protein sequence ID" value="UPL02622.1"/>
    <property type="molecule type" value="Genomic_DNA"/>
</dbReference>
<sequence>MLITTAGKMASSRFILAMALSATLVHAQCYYPDGGEALRDVPCKPDAEASACCAEGYICISTGMCQFVEFAGTSRFARGSCTNQDWSSSECPNYCTDGEGEEGGGTDVTRCQGYTNRFFCPKSQNANVCKDESKALTFAEPSVLTTILAATKSVQSTQPTSTETSEATTTSSSQETTSTPKDEETSTTASTSPNETGPADKDSNSDSSPSPALLGGAIGGSIGGFILGGLGVWLIFFLRKAKKDALDRSRFVPEVENGYKDHQLSPKAEMPAESAPAELPGYSVSDRPRQD</sequence>
<evidence type="ECO:0000313" key="1">
    <source>
        <dbReference type="EMBL" id="UPL02622.1"/>
    </source>
</evidence>